<feature type="compositionally biased region" description="Gly residues" evidence="1">
    <location>
        <begin position="166"/>
        <end position="176"/>
    </location>
</feature>
<feature type="compositionally biased region" description="Low complexity" evidence="1">
    <location>
        <begin position="148"/>
        <end position="159"/>
    </location>
</feature>
<evidence type="ECO:0000313" key="3">
    <source>
        <dbReference type="Proteomes" id="UP001231189"/>
    </source>
</evidence>
<dbReference type="EMBL" id="JAUUTY010000003">
    <property type="protein sequence ID" value="KAK1667460.1"/>
    <property type="molecule type" value="Genomic_DNA"/>
</dbReference>
<protein>
    <submittedName>
        <fullName evidence="2">Uncharacterized protein</fullName>
    </submittedName>
</protein>
<feature type="compositionally biased region" description="Basic and acidic residues" evidence="1">
    <location>
        <begin position="185"/>
        <end position="197"/>
    </location>
</feature>
<reference evidence="2" key="1">
    <citation type="submission" date="2023-07" db="EMBL/GenBank/DDBJ databases">
        <title>A chromosome-level genome assembly of Lolium multiflorum.</title>
        <authorList>
            <person name="Chen Y."/>
            <person name="Copetti D."/>
            <person name="Kolliker R."/>
            <person name="Studer B."/>
        </authorList>
    </citation>
    <scope>NUCLEOTIDE SEQUENCE</scope>
    <source>
        <strain evidence="2">02402/16</strain>
        <tissue evidence="2">Leaf</tissue>
    </source>
</reference>
<feature type="region of interest" description="Disordered" evidence="1">
    <location>
        <begin position="147"/>
        <end position="236"/>
    </location>
</feature>
<keyword evidence="3" id="KW-1185">Reference proteome</keyword>
<evidence type="ECO:0000256" key="1">
    <source>
        <dbReference type="SAM" id="MobiDB-lite"/>
    </source>
</evidence>
<proteinExistence type="predicted"/>
<sequence>MLTVSAHTFLLPSSSPHYTRLRSSPLWLCSPTSAPASTSLPFRRRGCAADRSRRSTAMAAVIFPGDGSLAHDLVSSAVTAGVALGLLRVFEELAKRGVFEQVSQRPHFAPLLAPKWEFGFQTLLPSGATTSSAAACLLSGEQFRRRSAAAATTPPSATGRFRRVGRGGGRIGGGKPAPGPPGARSEADRARRVRSDGAWKQAAQKWPRAFARRAAAEEEREGPSSPRGASHDGNDDVDGLTLACGSSAEAAAFEVAAVIFA</sequence>
<gene>
    <name evidence="2" type="ORF">QYE76_055619</name>
</gene>
<evidence type="ECO:0000313" key="2">
    <source>
        <dbReference type="EMBL" id="KAK1667460.1"/>
    </source>
</evidence>
<comment type="caution">
    <text evidence="2">The sequence shown here is derived from an EMBL/GenBank/DDBJ whole genome shotgun (WGS) entry which is preliminary data.</text>
</comment>
<dbReference type="AlphaFoldDB" id="A0AAD8T0X0"/>
<dbReference type="Proteomes" id="UP001231189">
    <property type="component" value="Unassembled WGS sequence"/>
</dbReference>
<accession>A0AAD8T0X0</accession>
<organism evidence="2 3">
    <name type="scientific">Lolium multiflorum</name>
    <name type="common">Italian ryegrass</name>
    <name type="synonym">Lolium perenne subsp. multiflorum</name>
    <dbReference type="NCBI Taxonomy" id="4521"/>
    <lineage>
        <taxon>Eukaryota</taxon>
        <taxon>Viridiplantae</taxon>
        <taxon>Streptophyta</taxon>
        <taxon>Embryophyta</taxon>
        <taxon>Tracheophyta</taxon>
        <taxon>Spermatophyta</taxon>
        <taxon>Magnoliopsida</taxon>
        <taxon>Liliopsida</taxon>
        <taxon>Poales</taxon>
        <taxon>Poaceae</taxon>
        <taxon>BOP clade</taxon>
        <taxon>Pooideae</taxon>
        <taxon>Poodae</taxon>
        <taxon>Poeae</taxon>
        <taxon>Poeae Chloroplast Group 2 (Poeae type)</taxon>
        <taxon>Loliodinae</taxon>
        <taxon>Loliinae</taxon>
        <taxon>Lolium</taxon>
    </lineage>
</organism>
<name>A0AAD8T0X0_LOLMU</name>